<comment type="caution">
    <text evidence="1">The sequence shown here is derived from an EMBL/GenBank/DDBJ whole genome shotgun (WGS) entry which is preliminary data.</text>
</comment>
<evidence type="ECO:0000313" key="1">
    <source>
        <dbReference type="EMBL" id="KKL63067.1"/>
    </source>
</evidence>
<organism evidence="1">
    <name type="scientific">marine sediment metagenome</name>
    <dbReference type="NCBI Taxonomy" id="412755"/>
    <lineage>
        <taxon>unclassified sequences</taxon>
        <taxon>metagenomes</taxon>
        <taxon>ecological metagenomes</taxon>
    </lineage>
</organism>
<sequence>MTLIVPFLPDEKPTTVEIDGITYHPPLVDSDGKLHTSAKMIGASEVKAIRFQSSSDSSVRATILTPTSGKKVRVVSAQVFSTSVSGGRHEIYFGTGAAAATQAVDLNADGLALVDNDLLRFGSASGGDVSLRWNGTLMEFGPQGSLLWSAAPSPGMSDYDTQFVHFFDDFLDSTIAVATQWTVTETSANATQVIQTDNATGFMQIDLVDTDDNDGSQISFIQENFKLATGKQLWFEARCRFPDAQVTQLDWFVGMIGYEDMIAVADNMPANGFGFRKNDGDLKVDCFTSDNGVNIESTNVDTLVTNTWVRYGFHIDGGATGASTMTPYIDGVAGTPVLLQTYATMAEVSPTFMVRNGDGVAGQIIDIDYVKVVATRP</sequence>
<proteinExistence type="predicted"/>
<reference evidence="1" key="1">
    <citation type="journal article" date="2015" name="Nature">
        <title>Complex archaea that bridge the gap between prokaryotes and eukaryotes.</title>
        <authorList>
            <person name="Spang A."/>
            <person name="Saw J.H."/>
            <person name="Jorgensen S.L."/>
            <person name="Zaremba-Niedzwiedzka K."/>
            <person name="Martijn J."/>
            <person name="Lind A.E."/>
            <person name="van Eijk R."/>
            <person name="Schleper C."/>
            <person name="Guy L."/>
            <person name="Ettema T.J."/>
        </authorList>
    </citation>
    <scope>NUCLEOTIDE SEQUENCE</scope>
</reference>
<accession>A0A0F9GIR7</accession>
<protein>
    <submittedName>
        <fullName evidence="1">Uncharacterized protein</fullName>
    </submittedName>
</protein>
<dbReference type="EMBL" id="LAZR01028289">
    <property type="protein sequence ID" value="KKL63067.1"/>
    <property type="molecule type" value="Genomic_DNA"/>
</dbReference>
<name>A0A0F9GIR7_9ZZZZ</name>
<dbReference type="AlphaFoldDB" id="A0A0F9GIR7"/>
<gene>
    <name evidence="1" type="ORF">LCGC14_2178790</name>
</gene>